<evidence type="ECO:0000256" key="3">
    <source>
        <dbReference type="ARBA" id="ARBA00011901"/>
    </source>
</evidence>
<dbReference type="Pfam" id="PF01471">
    <property type="entry name" value="PG_binding_1"/>
    <property type="match status" value="1"/>
</dbReference>
<evidence type="ECO:0000313" key="8">
    <source>
        <dbReference type="EMBL" id="RAI25295.1"/>
    </source>
</evidence>
<dbReference type="EC" id="3.5.1.28" evidence="3"/>
<evidence type="ECO:0000256" key="2">
    <source>
        <dbReference type="ARBA" id="ARBA00007553"/>
    </source>
</evidence>
<protein>
    <recommendedName>
        <fullName evidence="3">N-acetylmuramoyl-L-alanine amidase</fullName>
        <ecNumber evidence="3">3.5.1.28</ecNumber>
    </recommendedName>
</protein>
<dbReference type="InterPro" id="IPR002477">
    <property type="entry name" value="Peptidoglycan-bd-like"/>
</dbReference>
<evidence type="ECO:0000313" key="9">
    <source>
        <dbReference type="Proteomes" id="UP000249299"/>
    </source>
</evidence>
<evidence type="ECO:0000256" key="5">
    <source>
        <dbReference type="ARBA" id="ARBA00023316"/>
    </source>
</evidence>
<dbReference type="PANTHER" id="PTHR30417">
    <property type="entry name" value="N-ACETYLMURAMOYL-L-ALANINE AMIDASE AMID"/>
    <property type="match status" value="1"/>
</dbReference>
<dbReference type="InterPro" id="IPR051206">
    <property type="entry name" value="NAMLAA_amidase_2"/>
</dbReference>
<dbReference type="InterPro" id="IPR002502">
    <property type="entry name" value="Amidase_domain"/>
</dbReference>
<dbReference type="GO" id="GO:0009254">
    <property type="term" value="P:peptidoglycan turnover"/>
    <property type="evidence" value="ECO:0007669"/>
    <property type="project" value="TreeGrafter"/>
</dbReference>
<accession>A0A327JGP6</accession>
<gene>
    <name evidence="8" type="ORF">CH339_18940</name>
</gene>
<feature type="domain" description="N-acetylmuramoyl-L-alanine amidase" evidence="7">
    <location>
        <begin position="42"/>
        <end position="181"/>
    </location>
</feature>
<organism evidence="8 9">
    <name type="scientific">Rhodobium orientis</name>
    <dbReference type="NCBI Taxonomy" id="34017"/>
    <lineage>
        <taxon>Bacteria</taxon>
        <taxon>Pseudomonadati</taxon>
        <taxon>Pseudomonadota</taxon>
        <taxon>Alphaproteobacteria</taxon>
        <taxon>Hyphomicrobiales</taxon>
        <taxon>Rhodobiaceae</taxon>
        <taxon>Rhodobium</taxon>
    </lineage>
</organism>
<dbReference type="GO" id="GO:0009253">
    <property type="term" value="P:peptidoglycan catabolic process"/>
    <property type="evidence" value="ECO:0007669"/>
    <property type="project" value="InterPro"/>
</dbReference>
<dbReference type="InterPro" id="IPR036366">
    <property type="entry name" value="PGBDSf"/>
</dbReference>
<dbReference type="SUPFAM" id="SSF55846">
    <property type="entry name" value="N-acetylmuramoyl-L-alanine amidase-like"/>
    <property type="match status" value="1"/>
</dbReference>
<dbReference type="CDD" id="cd06583">
    <property type="entry name" value="PGRP"/>
    <property type="match status" value="1"/>
</dbReference>
<keyword evidence="4" id="KW-0378">Hydrolase</keyword>
<keyword evidence="5" id="KW-0961">Cell wall biogenesis/degradation</keyword>
<dbReference type="GO" id="GO:0071555">
    <property type="term" value="P:cell wall organization"/>
    <property type="evidence" value="ECO:0007669"/>
    <property type="project" value="UniProtKB-KW"/>
</dbReference>
<dbReference type="SMART" id="SM00644">
    <property type="entry name" value="Ami_2"/>
    <property type="match status" value="1"/>
</dbReference>
<name>A0A327JGP6_9HYPH</name>
<dbReference type="Gene3D" id="1.10.101.10">
    <property type="entry name" value="PGBD-like superfamily/PGBD"/>
    <property type="match status" value="1"/>
</dbReference>
<dbReference type="Pfam" id="PF01510">
    <property type="entry name" value="Amidase_2"/>
    <property type="match status" value="1"/>
</dbReference>
<dbReference type="InterPro" id="IPR036505">
    <property type="entry name" value="Amidase/PGRP_sf"/>
</dbReference>
<feature type="compositionally biased region" description="Polar residues" evidence="6">
    <location>
        <begin position="1"/>
        <end position="13"/>
    </location>
</feature>
<dbReference type="AlphaFoldDB" id="A0A327JGP6"/>
<evidence type="ECO:0000256" key="6">
    <source>
        <dbReference type="SAM" id="MobiDB-lite"/>
    </source>
</evidence>
<dbReference type="PANTHER" id="PTHR30417:SF1">
    <property type="entry name" value="N-ACETYLMURAMOYL-L-ALANINE AMIDASE AMID"/>
    <property type="match status" value="1"/>
</dbReference>
<comment type="similarity">
    <text evidence="2">Belongs to the N-acetylmuramoyl-L-alanine amidase 2 family.</text>
</comment>
<dbReference type="Gene3D" id="3.40.80.10">
    <property type="entry name" value="Peptidoglycan recognition protein-like"/>
    <property type="match status" value="1"/>
</dbReference>
<dbReference type="GO" id="GO:0019867">
    <property type="term" value="C:outer membrane"/>
    <property type="evidence" value="ECO:0007669"/>
    <property type="project" value="TreeGrafter"/>
</dbReference>
<evidence type="ECO:0000256" key="4">
    <source>
        <dbReference type="ARBA" id="ARBA00022801"/>
    </source>
</evidence>
<keyword evidence="9" id="KW-1185">Reference proteome</keyword>
<evidence type="ECO:0000259" key="7">
    <source>
        <dbReference type="SMART" id="SM00644"/>
    </source>
</evidence>
<proteinExistence type="inferred from homology"/>
<comment type="caution">
    <text evidence="8">The sequence shown here is derived from an EMBL/GenBank/DDBJ whole genome shotgun (WGS) entry which is preliminary data.</text>
</comment>
<reference evidence="8 9" key="1">
    <citation type="submission" date="2017-07" db="EMBL/GenBank/DDBJ databases">
        <title>Draft Genome Sequences of Select Purple Nonsulfur Bacteria.</title>
        <authorList>
            <person name="Lasarre B."/>
            <person name="Mckinlay J.B."/>
        </authorList>
    </citation>
    <scope>NUCLEOTIDE SEQUENCE [LARGE SCALE GENOMIC DNA]</scope>
    <source>
        <strain evidence="8 9">DSM 11290</strain>
    </source>
</reference>
<evidence type="ECO:0000256" key="1">
    <source>
        <dbReference type="ARBA" id="ARBA00001561"/>
    </source>
</evidence>
<dbReference type="InterPro" id="IPR036365">
    <property type="entry name" value="PGBD-like_sf"/>
</dbReference>
<dbReference type="GO" id="GO:0008745">
    <property type="term" value="F:N-acetylmuramoyl-L-alanine amidase activity"/>
    <property type="evidence" value="ECO:0007669"/>
    <property type="project" value="UniProtKB-EC"/>
</dbReference>
<dbReference type="EMBL" id="NPEV01000051">
    <property type="protein sequence ID" value="RAI25295.1"/>
    <property type="molecule type" value="Genomic_DNA"/>
</dbReference>
<dbReference type="SUPFAM" id="SSF47090">
    <property type="entry name" value="PGBD-like"/>
    <property type="match status" value="1"/>
</dbReference>
<feature type="region of interest" description="Disordered" evidence="6">
    <location>
        <begin position="1"/>
        <end position="27"/>
    </location>
</feature>
<dbReference type="Proteomes" id="UP000249299">
    <property type="component" value="Unassembled WGS sequence"/>
</dbReference>
<sequence>MPTTGWPQSTTPGRESARKGASGEAGDRVSLVADSRHADRLIASPNFNERRGVAAPDLLILHYTGMETAEAAVERLMATGSDVSCHYVVFEDGRIAQMVAESERAWHAGVASWGGASDINSRSIGIEIVNCGHDHGYPDFPGIQIESVTALCKDICVRHALKPQHVLAHSDVAPGRKRDPGEKFPWALLAAKGIGHWVSPEEAGVAAGPVPGDSGPEVAALKAALADYGYGISRDDVFDATAFDVVVAFQRHFRPERVDGIADRSTVTTLQRLLAALRPTV</sequence>
<dbReference type="OrthoDB" id="9794842at2"/>
<comment type="catalytic activity">
    <reaction evidence="1">
        <text>Hydrolyzes the link between N-acetylmuramoyl residues and L-amino acid residues in certain cell-wall glycopeptides.</text>
        <dbReference type="EC" id="3.5.1.28"/>
    </reaction>
</comment>